<dbReference type="Proteomes" id="UP000712157">
    <property type="component" value="Unassembled WGS sequence"/>
</dbReference>
<proteinExistence type="inferred from homology"/>
<evidence type="ECO:0000259" key="8">
    <source>
        <dbReference type="PROSITE" id="PS50928"/>
    </source>
</evidence>
<evidence type="ECO:0000256" key="7">
    <source>
        <dbReference type="RuleBase" id="RU363032"/>
    </source>
</evidence>
<evidence type="ECO:0000256" key="2">
    <source>
        <dbReference type="ARBA" id="ARBA00022448"/>
    </source>
</evidence>
<accession>A0A949K782</accession>
<dbReference type="InterPro" id="IPR000515">
    <property type="entry name" value="MetI-like"/>
</dbReference>
<evidence type="ECO:0000256" key="5">
    <source>
        <dbReference type="ARBA" id="ARBA00022989"/>
    </source>
</evidence>
<dbReference type="PANTHER" id="PTHR30193">
    <property type="entry name" value="ABC TRANSPORTER PERMEASE PROTEIN"/>
    <property type="match status" value="1"/>
</dbReference>
<keyword evidence="3" id="KW-1003">Cell membrane</keyword>
<feature type="domain" description="ABC transmembrane type-1" evidence="8">
    <location>
        <begin position="73"/>
        <end position="287"/>
    </location>
</feature>
<dbReference type="InterPro" id="IPR035906">
    <property type="entry name" value="MetI-like_sf"/>
</dbReference>
<sequence>MSKKKKFRPHQQRQAYLFILPSMIILSVFVFIPLGASLVISLLNMNIFMKDISFAGIHNFVKLFSDHRVANATFNSFYFTLFEVPLQVGLALLLTMYVAKNNKYTKLLRSTYYLPFVCSMTAMGIVWSMMLDPNMGLVPYWLSKIGIDSISFLKDPNLAMPTVIAVTAWKGFGYTLTLLTAAVLNISSSLYEAADMDGAGQWKKFIHITIPGIFPTISFCIVTTTISSLQVFDQTYVMTQGGPLNRTETVVQYIYDRGFQTAPYDLGYASAISVYLFVIIAIVTFVLKRFVLNKGEEAND</sequence>
<evidence type="ECO:0000313" key="10">
    <source>
        <dbReference type="Proteomes" id="UP000712157"/>
    </source>
</evidence>
<feature type="transmembrane region" description="Helical" evidence="7">
    <location>
        <begin position="266"/>
        <end position="287"/>
    </location>
</feature>
<dbReference type="GO" id="GO:0005886">
    <property type="term" value="C:plasma membrane"/>
    <property type="evidence" value="ECO:0007669"/>
    <property type="project" value="UniProtKB-SubCell"/>
</dbReference>
<feature type="transmembrane region" description="Helical" evidence="7">
    <location>
        <begin position="158"/>
        <end position="184"/>
    </location>
</feature>
<dbReference type="Gene3D" id="1.10.3720.10">
    <property type="entry name" value="MetI-like"/>
    <property type="match status" value="1"/>
</dbReference>
<comment type="caution">
    <text evidence="9">The sequence shown here is derived from an EMBL/GenBank/DDBJ whole genome shotgun (WGS) entry which is preliminary data.</text>
</comment>
<gene>
    <name evidence="9" type="ORF">KTH89_21795</name>
</gene>
<comment type="subcellular location">
    <subcellularLocation>
        <location evidence="1 7">Cell membrane</location>
        <topology evidence="1 7">Multi-pass membrane protein</topology>
    </subcellularLocation>
</comment>
<evidence type="ECO:0000256" key="3">
    <source>
        <dbReference type="ARBA" id="ARBA00022475"/>
    </source>
</evidence>
<feature type="transmembrane region" description="Helical" evidence="7">
    <location>
        <begin position="15"/>
        <end position="43"/>
    </location>
</feature>
<evidence type="ECO:0000313" key="9">
    <source>
        <dbReference type="EMBL" id="MBU9739176.1"/>
    </source>
</evidence>
<dbReference type="InterPro" id="IPR051393">
    <property type="entry name" value="ABC_transporter_permease"/>
</dbReference>
<dbReference type="SUPFAM" id="SSF161098">
    <property type="entry name" value="MetI-like"/>
    <property type="match status" value="1"/>
</dbReference>
<dbReference type="EMBL" id="JAHQCW010000051">
    <property type="protein sequence ID" value="MBU9739176.1"/>
    <property type="molecule type" value="Genomic_DNA"/>
</dbReference>
<keyword evidence="6 7" id="KW-0472">Membrane</keyword>
<protein>
    <submittedName>
        <fullName evidence="9">Sugar ABC transporter permease</fullName>
    </submittedName>
</protein>
<keyword evidence="2 7" id="KW-0813">Transport</keyword>
<evidence type="ECO:0000256" key="4">
    <source>
        <dbReference type="ARBA" id="ARBA00022692"/>
    </source>
</evidence>
<keyword evidence="5 7" id="KW-1133">Transmembrane helix</keyword>
<keyword evidence="4 7" id="KW-0812">Transmembrane</keyword>
<dbReference type="GO" id="GO:0055085">
    <property type="term" value="P:transmembrane transport"/>
    <property type="evidence" value="ECO:0007669"/>
    <property type="project" value="InterPro"/>
</dbReference>
<feature type="transmembrane region" description="Helical" evidence="7">
    <location>
        <begin position="77"/>
        <end position="99"/>
    </location>
</feature>
<feature type="transmembrane region" description="Helical" evidence="7">
    <location>
        <begin position="205"/>
        <end position="229"/>
    </location>
</feature>
<dbReference type="PROSITE" id="PS50928">
    <property type="entry name" value="ABC_TM1"/>
    <property type="match status" value="1"/>
</dbReference>
<dbReference type="CDD" id="cd06261">
    <property type="entry name" value="TM_PBP2"/>
    <property type="match status" value="1"/>
</dbReference>
<feature type="transmembrane region" description="Helical" evidence="7">
    <location>
        <begin position="111"/>
        <end position="130"/>
    </location>
</feature>
<reference evidence="9" key="1">
    <citation type="submission" date="2021-06" db="EMBL/GenBank/DDBJ databases">
        <title>Description of novel taxa of the family Lachnospiraceae.</title>
        <authorList>
            <person name="Chaplin A.V."/>
            <person name="Sokolova S.R."/>
            <person name="Pikina A.P."/>
            <person name="Korzhanova M."/>
            <person name="Belova V."/>
            <person name="Korostin D."/>
            <person name="Efimov B.A."/>
        </authorList>
    </citation>
    <scope>NUCLEOTIDE SEQUENCE</scope>
    <source>
        <strain evidence="9">ASD5720</strain>
    </source>
</reference>
<keyword evidence="10" id="KW-1185">Reference proteome</keyword>
<organism evidence="9 10">
    <name type="scientific">Diplocloster agilis</name>
    <dbReference type="NCBI Taxonomy" id="2850323"/>
    <lineage>
        <taxon>Bacteria</taxon>
        <taxon>Bacillati</taxon>
        <taxon>Bacillota</taxon>
        <taxon>Clostridia</taxon>
        <taxon>Lachnospirales</taxon>
        <taxon>Lachnospiraceae</taxon>
        <taxon>Diplocloster</taxon>
    </lineage>
</organism>
<evidence type="ECO:0000256" key="6">
    <source>
        <dbReference type="ARBA" id="ARBA00023136"/>
    </source>
</evidence>
<comment type="similarity">
    <text evidence="7">Belongs to the binding-protein-dependent transport system permease family.</text>
</comment>
<dbReference type="RefSeq" id="WP_158345559.1">
    <property type="nucleotide sequence ID" value="NZ_JAHQCW010000051.1"/>
</dbReference>
<dbReference type="PANTHER" id="PTHR30193:SF37">
    <property type="entry name" value="INNER MEMBRANE ABC TRANSPORTER PERMEASE PROTEIN YCJO"/>
    <property type="match status" value="1"/>
</dbReference>
<dbReference type="AlphaFoldDB" id="A0A949K782"/>
<dbReference type="Pfam" id="PF00528">
    <property type="entry name" value="BPD_transp_1"/>
    <property type="match status" value="1"/>
</dbReference>
<evidence type="ECO:0000256" key="1">
    <source>
        <dbReference type="ARBA" id="ARBA00004651"/>
    </source>
</evidence>
<name>A0A949K782_9FIRM</name>